<dbReference type="Pfam" id="PF19883">
    <property type="entry name" value="DUF6356"/>
    <property type="match status" value="1"/>
</dbReference>
<sequence>MSERTQAGLLGFFVEHPRSVGETYLGHMWFAATFAFWLIAAGLAALVHAIIPAFFETTASKIIKRLHARMESRGHGSDS</sequence>
<keyword evidence="1" id="KW-1133">Transmembrane helix</keyword>
<comment type="caution">
    <text evidence="2">The sequence shown here is derived from an EMBL/GenBank/DDBJ whole genome shotgun (WGS) entry which is preliminary data.</text>
</comment>
<accession>A0ABX2IPA8</accession>
<gene>
    <name evidence="2" type="ORF">HRQ87_03285</name>
</gene>
<dbReference type="RefSeq" id="WP_174135158.1">
    <property type="nucleotide sequence ID" value="NZ_JABUFE010000001.1"/>
</dbReference>
<evidence type="ECO:0000313" key="2">
    <source>
        <dbReference type="EMBL" id="NSX53816.1"/>
    </source>
</evidence>
<organism evidence="2 3">
    <name type="scientific">Parasulfitobacter algicola</name>
    <dbReference type="NCBI Taxonomy" id="2614809"/>
    <lineage>
        <taxon>Bacteria</taxon>
        <taxon>Pseudomonadati</taxon>
        <taxon>Pseudomonadota</taxon>
        <taxon>Alphaproteobacteria</taxon>
        <taxon>Rhodobacterales</taxon>
        <taxon>Roseobacteraceae</taxon>
        <taxon>Parasulfitobacter</taxon>
    </lineage>
</organism>
<reference evidence="2 3" key="1">
    <citation type="submission" date="2020-06" db="EMBL/GenBank/DDBJ databases">
        <title>Sulfitobacter algicola sp. nov., isolated from green algae.</title>
        <authorList>
            <person name="Wang C."/>
        </authorList>
    </citation>
    <scope>NUCLEOTIDE SEQUENCE [LARGE SCALE GENOMIC DNA]</scope>
    <source>
        <strain evidence="2 3">1151</strain>
    </source>
</reference>
<evidence type="ECO:0000256" key="1">
    <source>
        <dbReference type="SAM" id="Phobius"/>
    </source>
</evidence>
<keyword evidence="1" id="KW-0812">Transmembrane</keyword>
<keyword evidence="1" id="KW-0472">Membrane</keyword>
<dbReference type="EMBL" id="JABUFE010000001">
    <property type="protein sequence ID" value="NSX53816.1"/>
    <property type="molecule type" value="Genomic_DNA"/>
</dbReference>
<name>A0ABX2IPA8_9RHOB</name>
<protein>
    <recommendedName>
        <fullName evidence="4">Capsule biosynthesis protein</fullName>
    </recommendedName>
</protein>
<dbReference type="Proteomes" id="UP000777935">
    <property type="component" value="Unassembled WGS sequence"/>
</dbReference>
<evidence type="ECO:0008006" key="4">
    <source>
        <dbReference type="Google" id="ProtNLM"/>
    </source>
</evidence>
<evidence type="ECO:0000313" key="3">
    <source>
        <dbReference type="Proteomes" id="UP000777935"/>
    </source>
</evidence>
<dbReference type="InterPro" id="IPR045936">
    <property type="entry name" value="DUF6356"/>
</dbReference>
<feature type="transmembrane region" description="Helical" evidence="1">
    <location>
        <begin position="28"/>
        <end position="55"/>
    </location>
</feature>
<proteinExistence type="predicted"/>
<keyword evidence="3" id="KW-1185">Reference proteome</keyword>